<evidence type="ECO:0000256" key="2">
    <source>
        <dbReference type="SAM" id="Phobius"/>
    </source>
</evidence>
<evidence type="ECO:0000256" key="1">
    <source>
        <dbReference type="SAM" id="MobiDB-lite"/>
    </source>
</evidence>
<comment type="caution">
    <text evidence="3">The sequence shown here is derived from an EMBL/GenBank/DDBJ whole genome shotgun (WGS) entry which is preliminary data.</text>
</comment>
<keyword evidence="2" id="KW-1133">Transmembrane helix</keyword>
<protein>
    <recommendedName>
        <fullName evidence="5">Secreted protein</fullName>
    </recommendedName>
</protein>
<evidence type="ECO:0008006" key="5">
    <source>
        <dbReference type="Google" id="ProtNLM"/>
    </source>
</evidence>
<evidence type="ECO:0000313" key="4">
    <source>
        <dbReference type="Proteomes" id="UP001185012"/>
    </source>
</evidence>
<reference evidence="3 4" key="1">
    <citation type="submission" date="2023-07" db="EMBL/GenBank/DDBJ databases">
        <title>Genomic Encyclopedia of Type Strains, Phase IV (KMG-IV): sequencing the most valuable type-strain genomes for metagenomic binning, comparative biology and taxonomic classification.</title>
        <authorList>
            <person name="Goeker M."/>
        </authorList>
    </citation>
    <scope>NUCLEOTIDE SEQUENCE [LARGE SCALE GENOMIC DNA]</scope>
    <source>
        <strain evidence="3 4">DSM 45903</strain>
    </source>
</reference>
<feature type="region of interest" description="Disordered" evidence="1">
    <location>
        <begin position="33"/>
        <end position="91"/>
    </location>
</feature>
<dbReference type="EMBL" id="JAVDQG010000002">
    <property type="protein sequence ID" value="MDR6224831.1"/>
    <property type="molecule type" value="Genomic_DNA"/>
</dbReference>
<keyword evidence="2" id="KW-0472">Membrane</keyword>
<feature type="compositionally biased region" description="Acidic residues" evidence="1">
    <location>
        <begin position="81"/>
        <end position="91"/>
    </location>
</feature>
<feature type="compositionally biased region" description="Basic and acidic residues" evidence="1">
    <location>
        <begin position="36"/>
        <end position="66"/>
    </location>
</feature>
<accession>A0ABU1IJ93</accession>
<keyword evidence="4" id="KW-1185">Reference proteome</keyword>
<dbReference type="Proteomes" id="UP001185012">
    <property type="component" value="Unassembled WGS sequence"/>
</dbReference>
<gene>
    <name evidence="3" type="ORF">JOE21_000822</name>
</gene>
<dbReference type="RefSeq" id="WP_309862672.1">
    <property type="nucleotide sequence ID" value="NZ_JAVDQG010000002.1"/>
</dbReference>
<evidence type="ECO:0000313" key="3">
    <source>
        <dbReference type="EMBL" id="MDR6224831.1"/>
    </source>
</evidence>
<proteinExistence type="predicted"/>
<keyword evidence="2" id="KW-0812">Transmembrane</keyword>
<name>A0ABU1IJ93_9BACL</name>
<sequence length="275" mass="30725">MKWNTSTKWIVAGLACLVLVIGGYYAFMSGDSPAPHGEHAPEEKATEDHDGHGDHDGHADSEKSEVVPRVTTKGDQLVVSLEDDQGNPLDEGDLEITHERLMHLILVSRDLQEYHHLHPKPAKEGTFQVESPLKSGSYQVFVDIQPKDRAYVVEPLSLQLGEKSTPEAELKQDSDFTQTIRGTTVTMEPTTFRAGQPVTLDFSLEGGQPEPYLGALGHVVILDEKAQDFIHVHPTSDKETRFETQFDRPGMYKIWAEFKIDGEVNIYSYEIEVEG</sequence>
<organism evidence="3 4">
    <name type="scientific">Desmospora profundinema</name>
    <dbReference type="NCBI Taxonomy" id="1571184"/>
    <lineage>
        <taxon>Bacteria</taxon>
        <taxon>Bacillati</taxon>
        <taxon>Bacillota</taxon>
        <taxon>Bacilli</taxon>
        <taxon>Bacillales</taxon>
        <taxon>Thermoactinomycetaceae</taxon>
        <taxon>Desmospora</taxon>
    </lineage>
</organism>
<feature type="transmembrane region" description="Helical" evidence="2">
    <location>
        <begin position="9"/>
        <end position="27"/>
    </location>
</feature>